<dbReference type="EMBL" id="BAAAZE010000016">
    <property type="protein sequence ID" value="GAA4034796.1"/>
    <property type="molecule type" value="Genomic_DNA"/>
</dbReference>
<evidence type="ECO:0000313" key="12">
    <source>
        <dbReference type="Proteomes" id="UP001501353"/>
    </source>
</evidence>
<dbReference type="Gene3D" id="3.30.1330.60">
    <property type="entry name" value="OmpA-like domain"/>
    <property type="match status" value="1"/>
</dbReference>
<dbReference type="Pfam" id="PF13677">
    <property type="entry name" value="MotB_plug"/>
    <property type="match status" value="1"/>
</dbReference>
<comment type="similarity">
    <text evidence="2">Belongs to the MotB family.</text>
</comment>
<dbReference type="NCBIfam" id="NF006541">
    <property type="entry name" value="PRK09038.1"/>
    <property type="match status" value="1"/>
</dbReference>
<evidence type="ECO:0000256" key="6">
    <source>
        <dbReference type="ARBA" id="ARBA00023136"/>
    </source>
</evidence>
<keyword evidence="3" id="KW-1003">Cell membrane</keyword>
<evidence type="ECO:0000256" key="9">
    <source>
        <dbReference type="SAM" id="Phobius"/>
    </source>
</evidence>
<reference evidence="12" key="1">
    <citation type="journal article" date="2019" name="Int. J. Syst. Evol. Microbiol.">
        <title>The Global Catalogue of Microorganisms (GCM) 10K type strain sequencing project: providing services to taxonomists for standard genome sequencing and annotation.</title>
        <authorList>
            <consortium name="The Broad Institute Genomics Platform"/>
            <consortium name="The Broad Institute Genome Sequencing Center for Infectious Disease"/>
            <person name="Wu L."/>
            <person name="Ma J."/>
        </authorList>
    </citation>
    <scope>NUCLEOTIDE SEQUENCE [LARGE SCALE GENOMIC DNA]</scope>
    <source>
        <strain evidence="12">JCM 16673</strain>
    </source>
</reference>
<organism evidence="11 12">
    <name type="scientific">Actimicrobium antarcticum</name>
    <dbReference type="NCBI Taxonomy" id="1051899"/>
    <lineage>
        <taxon>Bacteria</taxon>
        <taxon>Pseudomonadati</taxon>
        <taxon>Pseudomonadota</taxon>
        <taxon>Betaproteobacteria</taxon>
        <taxon>Burkholderiales</taxon>
        <taxon>Oxalobacteraceae</taxon>
        <taxon>Actimicrobium</taxon>
    </lineage>
</organism>
<keyword evidence="12" id="KW-1185">Reference proteome</keyword>
<dbReference type="PANTHER" id="PTHR30329:SF20">
    <property type="entry name" value="EXPORTED PROTEIN"/>
    <property type="match status" value="1"/>
</dbReference>
<protein>
    <submittedName>
        <fullName evidence="11">Flagellar motor protein MotD</fullName>
    </submittedName>
</protein>
<dbReference type="InterPro" id="IPR025713">
    <property type="entry name" value="MotB-like_N_dom"/>
</dbReference>
<feature type="region of interest" description="Disordered" evidence="8">
    <location>
        <begin position="1"/>
        <end position="24"/>
    </location>
</feature>
<evidence type="ECO:0000313" key="11">
    <source>
        <dbReference type="EMBL" id="GAA4034796.1"/>
    </source>
</evidence>
<dbReference type="PROSITE" id="PS51123">
    <property type="entry name" value="OMPA_2"/>
    <property type="match status" value="1"/>
</dbReference>
<evidence type="ECO:0000256" key="4">
    <source>
        <dbReference type="ARBA" id="ARBA00022692"/>
    </source>
</evidence>
<gene>
    <name evidence="11" type="primary">motD</name>
    <name evidence="11" type="ORF">GCM10022212_37980</name>
</gene>
<feature type="transmembrane region" description="Helical" evidence="9">
    <location>
        <begin position="34"/>
        <end position="54"/>
    </location>
</feature>
<keyword evidence="6 7" id="KW-0472">Membrane</keyword>
<name>A0ABP7U2I2_9BURK</name>
<evidence type="ECO:0000259" key="10">
    <source>
        <dbReference type="PROSITE" id="PS51123"/>
    </source>
</evidence>
<dbReference type="InterPro" id="IPR050330">
    <property type="entry name" value="Bact_OuterMem_StrucFunc"/>
</dbReference>
<proteinExistence type="inferred from homology"/>
<evidence type="ECO:0000256" key="8">
    <source>
        <dbReference type="SAM" id="MobiDB-lite"/>
    </source>
</evidence>
<evidence type="ECO:0000256" key="7">
    <source>
        <dbReference type="PROSITE-ProRule" id="PRU00473"/>
    </source>
</evidence>
<keyword evidence="5 9" id="KW-1133">Transmembrane helix</keyword>
<accession>A0ABP7U2I2</accession>
<keyword evidence="11" id="KW-0966">Cell projection</keyword>
<dbReference type="Pfam" id="PF00691">
    <property type="entry name" value="OmpA"/>
    <property type="match status" value="1"/>
</dbReference>
<keyword evidence="11" id="KW-0969">Cilium</keyword>
<evidence type="ECO:0000256" key="3">
    <source>
        <dbReference type="ARBA" id="ARBA00022475"/>
    </source>
</evidence>
<keyword evidence="4 9" id="KW-0812">Transmembrane</keyword>
<dbReference type="PANTHER" id="PTHR30329">
    <property type="entry name" value="STATOR ELEMENT OF FLAGELLAR MOTOR COMPLEX"/>
    <property type="match status" value="1"/>
</dbReference>
<dbReference type="RefSeq" id="WP_344765832.1">
    <property type="nucleotide sequence ID" value="NZ_BAAAZE010000016.1"/>
</dbReference>
<dbReference type="InterPro" id="IPR006665">
    <property type="entry name" value="OmpA-like"/>
</dbReference>
<dbReference type="InterPro" id="IPR036737">
    <property type="entry name" value="OmpA-like_sf"/>
</dbReference>
<feature type="domain" description="OmpA-like" evidence="10">
    <location>
        <begin position="141"/>
        <end position="261"/>
    </location>
</feature>
<keyword evidence="11" id="KW-0282">Flagellum</keyword>
<comment type="subcellular location">
    <subcellularLocation>
        <location evidence="1">Cell membrane</location>
        <topology evidence="1">Single-pass membrane protein</topology>
    </subcellularLocation>
</comment>
<comment type="caution">
    <text evidence="11">The sequence shown here is derived from an EMBL/GenBank/DDBJ whole genome shotgun (WGS) entry which is preliminary data.</text>
</comment>
<dbReference type="CDD" id="cd07185">
    <property type="entry name" value="OmpA_C-like"/>
    <property type="match status" value="1"/>
</dbReference>
<evidence type="ECO:0000256" key="2">
    <source>
        <dbReference type="ARBA" id="ARBA00008914"/>
    </source>
</evidence>
<sequence length="280" mass="30087">MAKPPIDALRSDASPTARSRKHFDEDAPSHDRWLISYADFITLLFAFFVVMYAVSSVNQGKYQVLSQSLVSAFGNVPGAIPPLVKMSDQPTLIVRRPPAAERQRTEQLRREKENMTTIARDVLKVLSPLISSGKVRVTQTSRGVSIEINASVLFAPGEAGLTGESGAALSAIARVLSADTHAIQIEGHTDNAPISNAAFASNWELSSVRASSVVRLFAENGVAENRLTAVGHGPNKPVGDNDTPEGRLRNRRVEVLILAVLPEAVTEVPVTVAQPQSPVP</sequence>
<evidence type="ECO:0000256" key="5">
    <source>
        <dbReference type="ARBA" id="ARBA00022989"/>
    </source>
</evidence>
<evidence type="ECO:0000256" key="1">
    <source>
        <dbReference type="ARBA" id="ARBA00004162"/>
    </source>
</evidence>
<dbReference type="Proteomes" id="UP001501353">
    <property type="component" value="Unassembled WGS sequence"/>
</dbReference>
<dbReference type="SUPFAM" id="SSF103088">
    <property type="entry name" value="OmpA-like"/>
    <property type="match status" value="1"/>
</dbReference>